<gene>
    <name evidence="1" type="ORF">DI392_12810</name>
</gene>
<comment type="caution">
    <text evidence="1">The sequence shown here is derived from an EMBL/GenBank/DDBJ whole genome shotgun (WGS) entry which is preliminary data.</text>
</comment>
<reference evidence="1 2" key="1">
    <citation type="submission" date="2018-05" db="EMBL/GenBank/DDBJ databases">
        <title>Vibrio limimaris sp. nov., isolated from marine sediment.</title>
        <authorList>
            <person name="Li C.-M."/>
        </authorList>
    </citation>
    <scope>NUCLEOTIDE SEQUENCE [LARGE SCALE GENOMIC DNA]</scope>
    <source>
        <strain evidence="1 2">E4404</strain>
    </source>
</reference>
<keyword evidence="2" id="KW-1185">Reference proteome</keyword>
<proteinExistence type="predicted"/>
<protein>
    <submittedName>
        <fullName evidence="1">Uncharacterized protein</fullName>
    </submittedName>
</protein>
<organism evidence="1 2">
    <name type="scientific">Vibrio albus</name>
    <dbReference type="NCBI Taxonomy" id="2200953"/>
    <lineage>
        <taxon>Bacteria</taxon>
        <taxon>Pseudomonadati</taxon>
        <taxon>Pseudomonadota</taxon>
        <taxon>Gammaproteobacteria</taxon>
        <taxon>Vibrionales</taxon>
        <taxon>Vibrionaceae</taxon>
        <taxon>Vibrio</taxon>
    </lineage>
</organism>
<dbReference type="Proteomes" id="UP000245362">
    <property type="component" value="Unassembled WGS sequence"/>
</dbReference>
<name>A0A2U3B8U4_9VIBR</name>
<evidence type="ECO:0000313" key="2">
    <source>
        <dbReference type="Proteomes" id="UP000245362"/>
    </source>
</evidence>
<accession>A0A2U3B8U4</accession>
<evidence type="ECO:0000313" key="1">
    <source>
        <dbReference type="EMBL" id="PWI33165.1"/>
    </source>
</evidence>
<dbReference type="EMBL" id="QFWT01000006">
    <property type="protein sequence ID" value="PWI33165.1"/>
    <property type="molecule type" value="Genomic_DNA"/>
</dbReference>
<sequence>MTVLLLVFTFPLYLKKGVKQNSLRLLPNLNWSLSSLINLFDYHQRVPTQIDRFKLLKSVALKLSSKRTAILAR</sequence>
<dbReference type="AlphaFoldDB" id="A0A2U3B8U4"/>